<dbReference type="InterPro" id="IPR001296">
    <property type="entry name" value="Glyco_trans_1"/>
</dbReference>
<accession>A0A7W8TS19</accession>
<comment type="caution">
    <text evidence="6">The sequence shown here is derived from an EMBL/GenBank/DDBJ whole genome shotgun (WGS) entry which is preliminary data.</text>
</comment>
<keyword evidence="3 6" id="KW-0808">Transferase</keyword>
<evidence type="ECO:0000256" key="2">
    <source>
        <dbReference type="ARBA" id="ARBA00022676"/>
    </source>
</evidence>
<evidence type="ECO:0000259" key="4">
    <source>
        <dbReference type="Pfam" id="PF00534"/>
    </source>
</evidence>
<feature type="domain" description="Glycosyltransferase subfamily 4-like N-terminal" evidence="5">
    <location>
        <begin position="31"/>
        <end position="200"/>
    </location>
</feature>
<dbReference type="EMBL" id="JACHDR010000001">
    <property type="protein sequence ID" value="MBB5511871.1"/>
    <property type="molecule type" value="Genomic_DNA"/>
</dbReference>
<dbReference type="GO" id="GO:1901137">
    <property type="term" value="P:carbohydrate derivative biosynthetic process"/>
    <property type="evidence" value="ECO:0007669"/>
    <property type="project" value="UniProtKB-ARBA"/>
</dbReference>
<dbReference type="PANTHER" id="PTHR45947">
    <property type="entry name" value="SULFOQUINOVOSYL TRANSFERASE SQD2"/>
    <property type="match status" value="1"/>
</dbReference>
<dbReference type="InterPro" id="IPR050194">
    <property type="entry name" value="Glycosyltransferase_grp1"/>
</dbReference>
<dbReference type="Pfam" id="PF00534">
    <property type="entry name" value="Glycos_transf_1"/>
    <property type="match status" value="1"/>
</dbReference>
<proteinExistence type="predicted"/>
<dbReference type="RefSeq" id="WP_183663647.1">
    <property type="nucleotide sequence ID" value="NZ_BAAARH010000003.1"/>
</dbReference>
<dbReference type="GO" id="GO:0016757">
    <property type="term" value="F:glycosyltransferase activity"/>
    <property type="evidence" value="ECO:0007669"/>
    <property type="project" value="UniProtKB-KW"/>
</dbReference>
<feature type="domain" description="Glycosyl transferase family 1" evidence="4">
    <location>
        <begin position="217"/>
        <end position="366"/>
    </location>
</feature>
<evidence type="ECO:0000256" key="3">
    <source>
        <dbReference type="ARBA" id="ARBA00022679"/>
    </source>
</evidence>
<sequence>MNDSGELQKLRIAMVSLHTSPLDQPGRGDAGGLNVYVRQLASALSRAGHHVEVFTRGEGSSDFLSPLIPVHYLPAGPPGPLVKEQLPQHLDEFGHALCKATTDQFDVIHTHYWMSAEAALSCRADFRIPIVHTMHTMGRVKLHEYPEARELAERVDAEDNIVGLAARLTANTPAERDELVRFYQAPLSKIDVIAPGVNLEIFHPDGNRATWPLPKVPGALKVLFAGRIQEFKGPQVLFNALRIARTEHPELPIQAVFIGDISGQDHLNLPHLVERYGMHDDVALLPAQPPERLADWFRAADVVAVPSFSESFGLVAMEAQACGTPVLAHASGGLAHTVLDAQTGALLQDLDPHRWATKLVELARDGVPEAWSAQAAAHARDFSWERTATNAVASYRRAIQPTK</sequence>
<dbReference type="PANTHER" id="PTHR45947:SF3">
    <property type="entry name" value="SULFOQUINOVOSYL TRANSFERASE SQD2"/>
    <property type="match status" value="1"/>
</dbReference>
<reference evidence="6 7" key="1">
    <citation type="submission" date="2020-08" db="EMBL/GenBank/DDBJ databases">
        <title>Sequencing the genomes of 1000 actinobacteria strains.</title>
        <authorList>
            <person name="Klenk H.-P."/>
        </authorList>
    </citation>
    <scope>NUCLEOTIDE SEQUENCE [LARGE SCALE GENOMIC DNA]</scope>
    <source>
        <strain evidence="6 7">DSM 105783</strain>
    </source>
</reference>
<evidence type="ECO:0000313" key="6">
    <source>
        <dbReference type="EMBL" id="MBB5511871.1"/>
    </source>
</evidence>
<dbReference type="Pfam" id="PF13439">
    <property type="entry name" value="Glyco_transf_4"/>
    <property type="match status" value="1"/>
</dbReference>
<evidence type="ECO:0000313" key="7">
    <source>
        <dbReference type="Proteomes" id="UP000580797"/>
    </source>
</evidence>
<keyword evidence="2 6" id="KW-0328">Glycosyltransferase</keyword>
<dbReference type="Gene3D" id="3.40.50.2000">
    <property type="entry name" value="Glycogen Phosphorylase B"/>
    <property type="match status" value="2"/>
</dbReference>
<evidence type="ECO:0000256" key="1">
    <source>
        <dbReference type="ARBA" id="ARBA00021292"/>
    </source>
</evidence>
<gene>
    <name evidence="6" type="ORF">HD598_000558</name>
</gene>
<dbReference type="InterPro" id="IPR028098">
    <property type="entry name" value="Glyco_trans_4-like_N"/>
</dbReference>
<dbReference type="AlphaFoldDB" id="A0A7W8TS19"/>
<protein>
    <recommendedName>
        <fullName evidence="1">D-inositol 3-phosphate glycosyltransferase</fullName>
    </recommendedName>
</protein>
<organism evidence="6 7">
    <name type="scientific">Neomicrococcus aestuarii</name>
    <dbReference type="NCBI Taxonomy" id="556325"/>
    <lineage>
        <taxon>Bacteria</taxon>
        <taxon>Bacillati</taxon>
        <taxon>Actinomycetota</taxon>
        <taxon>Actinomycetes</taxon>
        <taxon>Micrococcales</taxon>
        <taxon>Micrococcaceae</taxon>
        <taxon>Neomicrococcus</taxon>
    </lineage>
</organism>
<evidence type="ECO:0000259" key="5">
    <source>
        <dbReference type="Pfam" id="PF13439"/>
    </source>
</evidence>
<name>A0A7W8TS19_9MICC</name>
<dbReference type="Proteomes" id="UP000580797">
    <property type="component" value="Unassembled WGS sequence"/>
</dbReference>
<dbReference type="SUPFAM" id="SSF53756">
    <property type="entry name" value="UDP-Glycosyltransferase/glycogen phosphorylase"/>
    <property type="match status" value="1"/>
</dbReference>